<organism evidence="1 2">
    <name type="scientific">Pseudomonas putida</name>
    <name type="common">Arthrobacter siderocapsulatus</name>
    <dbReference type="NCBI Taxonomy" id="303"/>
    <lineage>
        <taxon>Bacteria</taxon>
        <taxon>Pseudomonadati</taxon>
        <taxon>Pseudomonadota</taxon>
        <taxon>Gammaproteobacteria</taxon>
        <taxon>Pseudomonadales</taxon>
        <taxon>Pseudomonadaceae</taxon>
        <taxon>Pseudomonas</taxon>
    </lineage>
</organism>
<dbReference type="AlphaFoldDB" id="A0A2C5V775"/>
<evidence type="ECO:0000313" key="1">
    <source>
        <dbReference type="EMBL" id="PHH40419.1"/>
    </source>
</evidence>
<proteinExistence type="predicted"/>
<accession>A0A2C5V775</accession>
<reference evidence="2" key="1">
    <citation type="submission" date="2017-10" db="EMBL/GenBank/DDBJ databases">
        <title>FDA dAtabase for Regulatory Grade micrObial Sequences (FDA-ARGOS): Supporting development and validation of Infectious Disease Dx tests.</title>
        <authorList>
            <person name="Goldberg B."/>
            <person name="Campos J."/>
            <person name="Tallon L."/>
            <person name="Sadzewicz L."/>
            <person name="Ott S."/>
            <person name="Zhao X."/>
            <person name="Nagaraj S."/>
            <person name="Vavikolanu K."/>
            <person name="Aluvathingal J."/>
            <person name="Nadendla S."/>
            <person name="Geyer C."/>
            <person name="Sichtig H."/>
        </authorList>
    </citation>
    <scope>NUCLEOTIDE SEQUENCE [LARGE SCALE GENOMIC DNA]</scope>
    <source>
        <strain evidence="2">FDAARGOS_376</strain>
    </source>
</reference>
<evidence type="ECO:0008006" key="3">
    <source>
        <dbReference type="Google" id="ProtNLM"/>
    </source>
</evidence>
<dbReference type="EMBL" id="PDKZ01000002">
    <property type="protein sequence ID" value="PHH40419.1"/>
    <property type="molecule type" value="Genomic_DNA"/>
</dbReference>
<dbReference type="Proteomes" id="UP000222460">
    <property type="component" value="Unassembled WGS sequence"/>
</dbReference>
<name>A0A2C5V775_PSEPU</name>
<dbReference type="InterPro" id="IPR013431">
    <property type="entry name" value="Delta_60_rpt"/>
</dbReference>
<evidence type="ECO:0000313" key="2">
    <source>
        <dbReference type="Proteomes" id="UP000222460"/>
    </source>
</evidence>
<protein>
    <recommendedName>
        <fullName evidence="3">Delta-60 repeat domain-containing protein</fullName>
    </recommendedName>
</protein>
<comment type="caution">
    <text evidence="1">The sequence shown here is derived from an EMBL/GenBank/DDBJ whole genome shotgun (WGS) entry which is preliminary data.</text>
</comment>
<dbReference type="Pfam" id="PF17164">
    <property type="entry name" value="DUF5122"/>
    <property type="match status" value="2"/>
</dbReference>
<dbReference type="RefSeq" id="WP_098965302.1">
    <property type="nucleotide sequence ID" value="NZ_PDKZ01000002.1"/>
</dbReference>
<dbReference type="Gene3D" id="2.80.10.50">
    <property type="match status" value="3"/>
</dbReference>
<gene>
    <name evidence="1" type="ORF">CRX57_09630</name>
</gene>
<dbReference type="NCBIfam" id="TIGR02608">
    <property type="entry name" value="delta_60_rpt"/>
    <property type="match status" value="3"/>
</dbReference>
<sequence length="426" mass="46684">MISQKTYGGMLDTDFGDKGIVTIVNGNPDYGTVHIQKLMVTDSWIYFGGRSARGDSVYITMGRLDLKGNPDPKYGENGLVQYLLPGFGALSSFALQTDGRIIVHADHASSTSNFSYFYRLEEDGSLDKTFGEDGLFSLELLEDHDSPSMEQSQLLENSAAGQTDMVILSDGKILTFHRNGWIIRLTPEGKPDKTFSAKGYIYIKNPHNPTSLLRSLLVDDKQEKYVVGGLTLAASSHHAMLACFHKNGEPDESFGRMKNGFVVFDVRASEFNQLVRQNNGRILGVGTAGAFPDIQALLISCEPNGQPNIQFNQGQPLLTSLDKETQWEASAFQENGRSVVVGSAGTFKPMTHQLVVARFNSNGTPDTSFGNGQGYVKQTLPSFGKGRYMARVALQPDDEKILVSAIPLVPENEEPGNPVILRYLPN</sequence>